<keyword evidence="2 5" id="KW-0808">Transferase</keyword>
<dbReference type="InterPro" id="IPR020613">
    <property type="entry name" value="Thiolase_CS"/>
</dbReference>
<comment type="caution">
    <text evidence="8">The sequence shown here is derived from an EMBL/GenBank/DDBJ whole genome shotgun (WGS) entry which is preliminary data.</text>
</comment>
<keyword evidence="9" id="KW-1185">Reference proteome</keyword>
<accession>K6VS95</accession>
<dbReference type="Gene3D" id="3.40.47.10">
    <property type="match status" value="2"/>
</dbReference>
<dbReference type="STRING" id="100225.SAMN05421595_0725"/>
<evidence type="ECO:0000259" key="6">
    <source>
        <dbReference type="Pfam" id="PF00108"/>
    </source>
</evidence>
<dbReference type="NCBIfam" id="TIGR01930">
    <property type="entry name" value="AcCoA-C-Actrans"/>
    <property type="match status" value="1"/>
</dbReference>
<dbReference type="InterPro" id="IPR016039">
    <property type="entry name" value="Thiolase-like"/>
</dbReference>
<gene>
    <name evidence="8" type="ORF">AUCHE_08_04550</name>
</gene>
<evidence type="ECO:0000256" key="3">
    <source>
        <dbReference type="ARBA" id="ARBA00023315"/>
    </source>
</evidence>
<dbReference type="InterPro" id="IPR020610">
    <property type="entry name" value="Thiolase_AS"/>
</dbReference>
<evidence type="ECO:0000256" key="1">
    <source>
        <dbReference type="ARBA" id="ARBA00010982"/>
    </source>
</evidence>
<dbReference type="EMBL" id="BAGZ01000008">
    <property type="protein sequence ID" value="GAB78210.1"/>
    <property type="molecule type" value="Genomic_DNA"/>
</dbReference>
<dbReference type="PANTHER" id="PTHR18919">
    <property type="entry name" value="ACETYL-COA C-ACYLTRANSFERASE"/>
    <property type="match status" value="1"/>
</dbReference>
<feature type="active site" description="Proton acceptor" evidence="4">
    <location>
        <position position="381"/>
    </location>
</feature>
<dbReference type="eggNOG" id="COG0183">
    <property type="taxonomic scope" value="Bacteria"/>
</dbReference>
<dbReference type="PANTHER" id="PTHR18919:SF151">
    <property type="entry name" value="BLR2427 PROTEIN"/>
    <property type="match status" value="1"/>
</dbReference>
<dbReference type="InterPro" id="IPR020616">
    <property type="entry name" value="Thiolase_N"/>
</dbReference>
<keyword evidence="3 5" id="KW-0012">Acyltransferase</keyword>
<evidence type="ECO:0000256" key="2">
    <source>
        <dbReference type="ARBA" id="ARBA00022679"/>
    </source>
</evidence>
<proteinExistence type="inferred from homology"/>
<dbReference type="InterPro" id="IPR002155">
    <property type="entry name" value="Thiolase"/>
</dbReference>
<evidence type="ECO:0000256" key="5">
    <source>
        <dbReference type="RuleBase" id="RU003557"/>
    </source>
</evidence>
<evidence type="ECO:0000313" key="8">
    <source>
        <dbReference type="EMBL" id="GAB78210.1"/>
    </source>
</evidence>
<dbReference type="PROSITE" id="PS00098">
    <property type="entry name" value="THIOLASE_1"/>
    <property type="match status" value="1"/>
</dbReference>
<dbReference type="FunFam" id="3.40.47.10:FF:000010">
    <property type="entry name" value="Acetyl-CoA acetyltransferase (Thiolase)"/>
    <property type="match status" value="1"/>
</dbReference>
<dbReference type="Pfam" id="PF00108">
    <property type="entry name" value="Thiolase_N"/>
    <property type="match status" value="1"/>
</dbReference>
<protein>
    <submittedName>
        <fullName evidence="8">Putative acetyl-CoA acetyltransferase</fullName>
    </submittedName>
</protein>
<dbReference type="PROSITE" id="PS00099">
    <property type="entry name" value="THIOLASE_3"/>
    <property type="match status" value="1"/>
</dbReference>
<name>K6VS95_9MICO</name>
<sequence>MKKTDDPIVVVGYARTPVGGFGKSLSKVPAHVLGATAAKAALERAGVAAKDVDEWIVGCVGTVGSDAYVSRRVAIEAGASQESTALTINRLCGSSMQAVGSAAYELMVGEADIVVAAGCENMSAQPYLDFQAKDGYTLGARTLVDGTSILVTDPFSQVPMGVTAENVATRFEVTREQQDAFALESQRRAQEALAAGAMADEITPVTVATRRGEVVVDTDEHPRAGLTLEKLAGMRTVFAKDGTVTAGNASGINDAGSALVLTRRSVAEERGLTPLAEIVDFTKVGVDPDIMGYGPVPAVQKILARNSLAADDVDWYELNEAFAAQAVACARDLGLDMAKVNPLGGAIAWGHPIGATGAIITARVAHNLQRHELNLGVASMCIGGGQAVAILLRRCAA</sequence>
<dbReference type="PIRSF" id="PIRSF000429">
    <property type="entry name" value="Ac-CoA_Ac_transf"/>
    <property type="match status" value="1"/>
</dbReference>
<organism evidence="8 9">
    <name type="scientific">Austwickia chelonae NBRC 105200</name>
    <dbReference type="NCBI Taxonomy" id="1184607"/>
    <lineage>
        <taxon>Bacteria</taxon>
        <taxon>Bacillati</taxon>
        <taxon>Actinomycetota</taxon>
        <taxon>Actinomycetes</taxon>
        <taxon>Micrococcales</taxon>
        <taxon>Dermatophilaceae</taxon>
        <taxon>Austwickia</taxon>
    </lineage>
</organism>
<dbReference type="OrthoDB" id="9764638at2"/>
<evidence type="ECO:0000313" key="9">
    <source>
        <dbReference type="Proteomes" id="UP000008495"/>
    </source>
</evidence>
<reference evidence="8 9" key="1">
    <citation type="submission" date="2012-08" db="EMBL/GenBank/DDBJ databases">
        <title>Whole genome shotgun sequence of Austwickia chelonae NBRC 105200.</title>
        <authorList>
            <person name="Yoshida I."/>
            <person name="Hosoyama A."/>
            <person name="Tsuchikane K."/>
            <person name="Katsumata H."/>
            <person name="Ando Y."/>
            <person name="Ohji S."/>
            <person name="Hamada M."/>
            <person name="Tamura T."/>
            <person name="Yamazoe A."/>
            <person name="Yamazaki S."/>
            <person name="Fujita N."/>
        </authorList>
    </citation>
    <scope>NUCLEOTIDE SEQUENCE [LARGE SCALE GENOMIC DNA]</scope>
    <source>
        <strain evidence="8 9">NBRC 105200</strain>
    </source>
</reference>
<evidence type="ECO:0000259" key="7">
    <source>
        <dbReference type="Pfam" id="PF02803"/>
    </source>
</evidence>
<comment type="similarity">
    <text evidence="1 5">Belongs to the thiolase-like superfamily. Thiolase family.</text>
</comment>
<dbReference type="RefSeq" id="WP_006502965.1">
    <property type="nucleotide sequence ID" value="NZ_BAGZ01000008.1"/>
</dbReference>
<feature type="active site" description="Acyl-thioester intermediate" evidence="4">
    <location>
        <position position="92"/>
    </location>
</feature>
<feature type="active site" description="Proton acceptor" evidence="4">
    <location>
        <position position="351"/>
    </location>
</feature>
<dbReference type="GO" id="GO:0003988">
    <property type="term" value="F:acetyl-CoA C-acyltransferase activity"/>
    <property type="evidence" value="ECO:0007669"/>
    <property type="project" value="UniProtKB-ARBA"/>
</dbReference>
<dbReference type="AlphaFoldDB" id="K6VS95"/>
<dbReference type="InterPro" id="IPR020617">
    <property type="entry name" value="Thiolase_C"/>
</dbReference>
<dbReference type="Pfam" id="PF02803">
    <property type="entry name" value="Thiolase_C"/>
    <property type="match status" value="1"/>
</dbReference>
<feature type="domain" description="Thiolase C-terminal" evidence="7">
    <location>
        <begin position="272"/>
        <end position="393"/>
    </location>
</feature>
<dbReference type="SUPFAM" id="SSF53901">
    <property type="entry name" value="Thiolase-like"/>
    <property type="match status" value="2"/>
</dbReference>
<evidence type="ECO:0000256" key="4">
    <source>
        <dbReference type="PIRSR" id="PIRSR000429-1"/>
    </source>
</evidence>
<dbReference type="Proteomes" id="UP000008495">
    <property type="component" value="Unassembled WGS sequence"/>
</dbReference>
<dbReference type="PROSITE" id="PS00737">
    <property type="entry name" value="THIOLASE_2"/>
    <property type="match status" value="1"/>
</dbReference>
<dbReference type="InterPro" id="IPR020615">
    <property type="entry name" value="Thiolase_acyl_enz_int_AS"/>
</dbReference>
<feature type="domain" description="Thiolase N-terminal" evidence="6">
    <location>
        <begin position="8"/>
        <end position="264"/>
    </location>
</feature>
<dbReference type="CDD" id="cd00751">
    <property type="entry name" value="thiolase"/>
    <property type="match status" value="1"/>
</dbReference>